<sequence>MHAGIQPKEIRIMLSRRRFLAATGGLAAFAALPKDGRALAAESPELEAAVAAAKGQTLNMIVDPADAYREVIGIFSRKFPEISVQASVMHPSDAAPRVISEQKNGVYAWDAWWGTCTNMNSVATPAGILAPITDSLLLPEVSDVSNWRRPDMLYTSDKGDFVFVHTLSLINQGAYDADQVPGGDLSLDELLDPSLKGRISIRIPNRPHGGSLMLAQIAHEKGFDFVEKLLTTMDPVYVDNDRQNTMSVMRGDSAVGIGTAEDTLYECHKGGGCANVKPFPTADMQARGVSVFKNRPNQAAATVWVNWLLSREGQEAYVAEWAKGSPNGAVSMRKDVAPAPGHAESLPDTDHIDRYAPVSYDRGREEVQAIIQLYKKVAG</sequence>
<reference evidence="2" key="1">
    <citation type="submission" date="2019-03" db="EMBL/GenBank/DDBJ databases">
        <title>Afifella sp. nov., isolated from activated sludge.</title>
        <authorList>
            <person name="Li Q."/>
            <person name="Liu Y."/>
        </authorList>
    </citation>
    <scope>NUCLEOTIDE SEQUENCE</scope>
    <source>
        <strain evidence="2">L72</strain>
    </source>
</reference>
<evidence type="ECO:0000256" key="1">
    <source>
        <dbReference type="ARBA" id="ARBA00022729"/>
    </source>
</evidence>
<dbReference type="Proteomes" id="UP000773614">
    <property type="component" value="Unassembled WGS sequence"/>
</dbReference>
<dbReference type="EMBL" id="SPKJ01000016">
    <property type="protein sequence ID" value="MYZ47546.1"/>
    <property type="molecule type" value="Genomic_DNA"/>
</dbReference>
<dbReference type="Pfam" id="PF13531">
    <property type="entry name" value="SBP_bac_11"/>
    <property type="match status" value="1"/>
</dbReference>
<evidence type="ECO:0008006" key="4">
    <source>
        <dbReference type="Google" id="ProtNLM"/>
    </source>
</evidence>
<dbReference type="InterPro" id="IPR006311">
    <property type="entry name" value="TAT_signal"/>
</dbReference>
<organism evidence="2 3">
    <name type="scientific">Propylenella binzhouense</name>
    <dbReference type="NCBI Taxonomy" id="2555902"/>
    <lineage>
        <taxon>Bacteria</taxon>
        <taxon>Pseudomonadati</taxon>
        <taxon>Pseudomonadota</taxon>
        <taxon>Alphaproteobacteria</taxon>
        <taxon>Hyphomicrobiales</taxon>
        <taxon>Propylenellaceae</taxon>
        <taxon>Propylenella</taxon>
    </lineage>
</organism>
<proteinExistence type="predicted"/>
<dbReference type="AlphaFoldDB" id="A0A964T300"/>
<dbReference type="PANTHER" id="PTHR30006">
    <property type="entry name" value="THIAMINE-BINDING PERIPLASMIC PROTEIN-RELATED"/>
    <property type="match status" value="1"/>
</dbReference>
<accession>A0A964T300</accession>
<dbReference type="Gene3D" id="3.40.190.10">
    <property type="entry name" value="Periplasmic binding protein-like II"/>
    <property type="match status" value="2"/>
</dbReference>
<keyword evidence="3" id="KW-1185">Reference proteome</keyword>
<evidence type="ECO:0000313" key="3">
    <source>
        <dbReference type="Proteomes" id="UP000773614"/>
    </source>
</evidence>
<comment type="caution">
    <text evidence="2">The sequence shown here is derived from an EMBL/GenBank/DDBJ whole genome shotgun (WGS) entry which is preliminary data.</text>
</comment>
<dbReference type="PROSITE" id="PS51318">
    <property type="entry name" value="TAT"/>
    <property type="match status" value="1"/>
</dbReference>
<evidence type="ECO:0000313" key="2">
    <source>
        <dbReference type="EMBL" id="MYZ47546.1"/>
    </source>
</evidence>
<protein>
    <recommendedName>
        <fullName evidence="4">ABC transporter substrate-binding protein</fullName>
    </recommendedName>
</protein>
<keyword evidence="1" id="KW-0732">Signal</keyword>
<gene>
    <name evidence="2" type="ORF">E4O86_07455</name>
</gene>
<dbReference type="SUPFAM" id="SSF53850">
    <property type="entry name" value="Periplasmic binding protein-like II"/>
    <property type="match status" value="1"/>
</dbReference>
<name>A0A964T300_9HYPH</name>